<dbReference type="Gene3D" id="2.40.160.60">
    <property type="entry name" value="Outer membrane protein transport protein (OMPP1/FadL/TodX)"/>
    <property type="match status" value="1"/>
</dbReference>
<dbReference type="NCBIfam" id="NF033709">
    <property type="entry name" value="PorV_fam"/>
    <property type="match status" value="1"/>
</dbReference>
<dbReference type="EMBL" id="UINC01051243">
    <property type="protein sequence ID" value="SVB65155.1"/>
    <property type="molecule type" value="Genomic_DNA"/>
</dbReference>
<proteinExistence type="predicted"/>
<dbReference type="AlphaFoldDB" id="A0A382FRG2"/>
<accession>A0A382FRG2</accession>
<evidence type="ECO:0000313" key="1">
    <source>
        <dbReference type="EMBL" id="SVB65155.1"/>
    </source>
</evidence>
<dbReference type="SUPFAM" id="SSF56935">
    <property type="entry name" value="Porins"/>
    <property type="match status" value="1"/>
</dbReference>
<evidence type="ECO:0008006" key="2">
    <source>
        <dbReference type="Google" id="ProtNLM"/>
    </source>
</evidence>
<organism evidence="1">
    <name type="scientific">marine metagenome</name>
    <dbReference type="NCBI Taxonomy" id="408172"/>
    <lineage>
        <taxon>unclassified sequences</taxon>
        <taxon>metagenomes</taxon>
        <taxon>ecological metagenomes</taxon>
    </lineage>
</organism>
<gene>
    <name evidence="1" type="ORF">METZ01_LOCUS218009</name>
</gene>
<protein>
    <recommendedName>
        <fullName evidence="2">PorV/PorQ family protein</fullName>
    </recommendedName>
</protein>
<sequence length="329" mass="36087">MRLYFILFSVLFLSTIFSQPPPDPPDAVTKVATSAANWLKIESGTRGIGMGGSQAASGRGLSGAYYNPASIAFIEGQEAYFSKSEYFAGITHNTIGYGTRLTPTDYFGLHLFYLDSGLIERTTEISPDGTGEFYDVLDISLRLMYGKQLTDRLRVGGSIKYIREEIYTTYMQSFVFDLGSNFNTGISDIILGMSVSNFGPDVQFQGEGLQVEDEDGGTTQKITEKFSVPLVFRLGIQKDIFGGEEASASRLTVSADAINPIDYTVYGGVGVEYSWRNMAVIRGGTHLFHDTAGLSLGGGIKWKIINVDYAYVNYGILEETHQFGISLDF</sequence>
<name>A0A382FRG2_9ZZZZ</name>
<reference evidence="1" key="1">
    <citation type="submission" date="2018-05" db="EMBL/GenBank/DDBJ databases">
        <authorList>
            <person name="Lanie J.A."/>
            <person name="Ng W.-L."/>
            <person name="Kazmierczak K.M."/>
            <person name="Andrzejewski T.M."/>
            <person name="Davidsen T.M."/>
            <person name="Wayne K.J."/>
            <person name="Tettelin H."/>
            <person name="Glass J.I."/>
            <person name="Rusch D."/>
            <person name="Podicherti R."/>
            <person name="Tsui H.-C.T."/>
            <person name="Winkler M.E."/>
        </authorList>
    </citation>
    <scope>NUCLEOTIDE SEQUENCE</scope>
</reference>